<dbReference type="InterPro" id="IPR001647">
    <property type="entry name" value="HTH_TetR"/>
</dbReference>
<evidence type="ECO:0000256" key="3">
    <source>
        <dbReference type="ARBA" id="ARBA00023163"/>
    </source>
</evidence>
<evidence type="ECO:0000256" key="1">
    <source>
        <dbReference type="ARBA" id="ARBA00023015"/>
    </source>
</evidence>
<dbReference type="STRING" id="573065.Astex_1663"/>
<dbReference type="InterPro" id="IPR011075">
    <property type="entry name" value="TetR_C"/>
</dbReference>
<dbReference type="SUPFAM" id="SSF46689">
    <property type="entry name" value="Homeodomain-like"/>
    <property type="match status" value="1"/>
</dbReference>
<keyword evidence="2 4" id="KW-0238">DNA-binding</keyword>
<dbReference type="KEGG" id="aex:Astex_1663"/>
<dbReference type="RefSeq" id="WP_013479159.1">
    <property type="nucleotide sequence ID" value="NC_014816.1"/>
</dbReference>
<organism evidence="6 7">
    <name type="scientific">Asticcacaulis excentricus (strain ATCC 15261 / DSM 4724 / KCTC 12464 / NCIMB 9791 / VKM B-1370 / CB 48)</name>
    <dbReference type="NCBI Taxonomy" id="573065"/>
    <lineage>
        <taxon>Bacteria</taxon>
        <taxon>Pseudomonadati</taxon>
        <taxon>Pseudomonadota</taxon>
        <taxon>Alphaproteobacteria</taxon>
        <taxon>Caulobacterales</taxon>
        <taxon>Caulobacteraceae</taxon>
        <taxon>Asticcacaulis</taxon>
    </lineage>
</organism>
<dbReference type="PRINTS" id="PR00455">
    <property type="entry name" value="HTHTETR"/>
</dbReference>
<dbReference type="EMBL" id="CP002395">
    <property type="protein sequence ID" value="ADU13329.1"/>
    <property type="molecule type" value="Genomic_DNA"/>
</dbReference>
<keyword evidence="1" id="KW-0805">Transcription regulation</keyword>
<dbReference type="Pfam" id="PF00440">
    <property type="entry name" value="TetR_N"/>
    <property type="match status" value="1"/>
</dbReference>
<feature type="DNA-binding region" description="H-T-H motif" evidence="4">
    <location>
        <begin position="26"/>
        <end position="45"/>
    </location>
</feature>
<dbReference type="OrthoDB" id="9787680at2"/>
<dbReference type="HOGENOM" id="CLU_069356_23_3_5"/>
<evidence type="ECO:0000259" key="5">
    <source>
        <dbReference type="PROSITE" id="PS50977"/>
    </source>
</evidence>
<dbReference type="Proteomes" id="UP000001492">
    <property type="component" value="Chromosome 1"/>
</dbReference>
<dbReference type="Gene3D" id="1.10.357.10">
    <property type="entry name" value="Tetracycline Repressor, domain 2"/>
    <property type="match status" value="1"/>
</dbReference>
<sequence length="188" mass="20498">MTKPQKKQDIINHAFELFYDHGFGLGVDTLMADTGISKRTLYKYFPSKEALIAELVDHYREQSLPQLRAGVEALSPDPKGRLMALFDLRQSLFARGCFRGCLAISARQEFGGRQPEIEAAATAMFADMHALVRELSALSGHANPDALTDQAMVLFNGAVVAAQATRNPAPFDTAKSVLRVLLGTDTAS</sequence>
<dbReference type="InterPro" id="IPR009057">
    <property type="entry name" value="Homeodomain-like_sf"/>
</dbReference>
<evidence type="ECO:0000313" key="7">
    <source>
        <dbReference type="Proteomes" id="UP000001492"/>
    </source>
</evidence>
<evidence type="ECO:0000256" key="2">
    <source>
        <dbReference type="ARBA" id="ARBA00023125"/>
    </source>
</evidence>
<gene>
    <name evidence="6" type="ordered locus">Astex_1663</name>
</gene>
<dbReference type="PANTHER" id="PTHR47506">
    <property type="entry name" value="TRANSCRIPTIONAL REGULATORY PROTEIN"/>
    <property type="match status" value="1"/>
</dbReference>
<dbReference type="AlphaFoldDB" id="E8RR11"/>
<dbReference type="PANTHER" id="PTHR47506:SF1">
    <property type="entry name" value="HTH-TYPE TRANSCRIPTIONAL REGULATOR YJDC"/>
    <property type="match status" value="1"/>
</dbReference>
<keyword evidence="7" id="KW-1185">Reference proteome</keyword>
<keyword evidence="3" id="KW-0804">Transcription</keyword>
<name>E8RR11_ASTEC</name>
<dbReference type="InterPro" id="IPR036271">
    <property type="entry name" value="Tet_transcr_reg_TetR-rel_C_sf"/>
</dbReference>
<feature type="domain" description="HTH tetR-type" evidence="5">
    <location>
        <begin position="4"/>
        <end position="63"/>
    </location>
</feature>
<dbReference type="PROSITE" id="PS50977">
    <property type="entry name" value="HTH_TETR_2"/>
    <property type="match status" value="1"/>
</dbReference>
<dbReference type="SUPFAM" id="SSF48498">
    <property type="entry name" value="Tetracyclin repressor-like, C-terminal domain"/>
    <property type="match status" value="1"/>
</dbReference>
<proteinExistence type="predicted"/>
<dbReference type="GO" id="GO:0003677">
    <property type="term" value="F:DNA binding"/>
    <property type="evidence" value="ECO:0007669"/>
    <property type="project" value="UniProtKB-UniRule"/>
</dbReference>
<accession>E8RR11</accession>
<evidence type="ECO:0000313" key="6">
    <source>
        <dbReference type="EMBL" id="ADU13329.1"/>
    </source>
</evidence>
<evidence type="ECO:0000256" key="4">
    <source>
        <dbReference type="PROSITE-ProRule" id="PRU00335"/>
    </source>
</evidence>
<reference evidence="7" key="1">
    <citation type="submission" date="2010-12" db="EMBL/GenBank/DDBJ databases">
        <title>Complete sequence of chromosome 1 of Asticcacaulis excentricus CB 48.</title>
        <authorList>
            <consortium name="US DOE Joint Genome Institute"/>
            <person name="Lucas S."/>
            <person name="Copeland A."/>
            <person name="Lapidus A."/>
            <person name="Cheng J.-F."/>
            <person name="Bruce D."/>
            <person name="Goodwin L."/>
            <person name="Pitluck S."/>
            <person name="Teshima H."/>
            <person name="Davenport K."/>
            <person name="Detter J.C."/>
            <person name="Han C."/>
            <person name="Tapia R."/>
            <person name="Land M."/>
            <person name="Hauser L."/>
            <person name="Jeffries C."/>
            <person name="Kyrpides N."/>
            <person name="Ivanova N."/>
            <person name="Ovchinnikova G."/>
            <person name="Brun Y.V."/>
            <person name="Woyke T."/>
        </authorList>
    </citation>
    <scope>NUCLEOTIDE SEQUENCE [LARGE SCALE GENOMIC DNA]</scope>
    <source>
        <strain evidence="7">ATCC 15261 / DSM 4724 / KCTC 12464 / NCIMB 9791 / VKM B-1370 / CB 48</strain>
    </source>
</reference>
<dbReference type="Pfam" id="PF16925">
    <property type="entry name" value="TetR_C_13"/>
    <property type="match status" value="1"/>
</dbReference>
<dbReference type="eggNOG" id="COG1309">
    <property type="taxonomic scope" value="Bacteria"/>
</dbReference>
<protein>
    <submittedName>
        <fullName evidence="6">Regulatory protein TetR</fullName>
    </submittedName>
</protein>